<organism evidence="4 5">
    <name type="scientific">Candidatus Raymondbacteria bacterium RIFOXYD12_FULL_49_13</name>
    <dbReference type="NCBI Taxonomy" id="1817890"/>
    <lineage>
        <taxon>Bacteria</taxon>
        <taxon>Raymondiibacteriota</taxon>
    </lineage>
</organism>
<sequence length="120" mass="13315">MPQLNITERLAGANGAVFVLSLNGSIDAYNSELLAQKLESVFSRMRFQIIVDCRELLFISSSGMGVFLSIEDQLLQNNGGLKFINVSEKILNVFQKVGIADIFKIYDREADALQDLEKGV</sequence>
<dbReference type="PANTHER" id="PTHR33495">
    <property type="entry name" value="ANTI-SIGMA FACTOR ANTAGONIST TM_1081-RELATED-RELATED"/>
    <property type="match status" value="1"/>
</dbReference>
<comment type="similarity">
    <text evidence="1 2">Belongs to the anti-sigma-factor antagonist family.</text>
</comment>
<evidence type="ECO:0000256" key="1">
    <source>
        <dbReference type="ARBA" id="ARBA00009013"/>
    </source>
</evidence>
<evidence type="ECO:0000259" key="3">
    <source>
        <dbReference type="PROSITE" id="PS50801"/>
    </source>
</evidence>
<dbReference type="InterPro" id="IPR036513">
    <property type="entry name" value="STAS_dom_sf"/>
</dbReference>
<dbReference type="AlphaFoldDB" id="A0A1F7FCW3"/>
<dbReference type="GO" id="GO:0043856">
    <property type="term" value="F:anti-sigma factor antagonist activity"/>
    <property type="evidence" value="ECO:0007669"/>
    <property type="project" value="InterPro"/>
</dbReference>
<dbReference type="InterPro" id="IPR002645">
    <property type="entry name" value="STAS_dom"/>
</dbReference>
<dbReference type="Proteomes" id="UP000179243">
    <property type="component" value="Unassembled WGS sequence"/>
</dbReference>
<dbReference type="EMBL" id="MFYX01000074">
    <property type="protein sequence ID" value="OGK04296.1"/>
    <property type="molecule type" value="Genomic_DNA"/>
</dbReference>
<reference evidence="4 5" key="1">
    <citation type="journal article" date="2016" name="Nat. Commun.">
        <title>Thousands of microbial genomes shed light on interconnected biogeochemical processes in an aquifer system.</title>
        <authorList>
            <person name="Anantharaman K."/>
            <person name="Brown C.T."/>
            <person name="Hug L.A."/>
            <person name="Sharon I."/>
            <person name="Castelle C.J."/>
            <person name="Probst A.J."/>
            <person name="Thomas B.C."/>
            <person name="Singh A."/>
            <person name="Wilkins M.J."/>
            <person name="Karaoz U."/>
            <person name="Brodie E.L."/>
            <person name="Williams K.H."/>
            <person name="Hubbard S.S."/>
            <person name="Banfield J.F."/>
        </authorList>
    </citation>
    <scope>NUCLEOTIDE SEQUENCE [LARGE SCALE GENOMIC DNA]</scope>
</reference>
<dbReference type="SUPFAM" id="SSF52091">
    <property type="entry name" value="SpoIIaa-like"/>
    <property type="match status" value="1"/>
</dbReference>
<dbReference type="PANTHER" id="PTHR33495:SF2">
    <property type="entry name" value="ANTI-SIGMA FACTOR ANTAGONIST TM_1081-RELATED"/>
    <property type="match status" value="1"/>
</dbReference>
<dbReference type="PROSITE" id="PS50801">
    <property type="entry name" value="STAS"/>
    <property type="match status" value="1"/>
</dbReference>
<protein>
    <recommendedName>
        <fullName evidence="2">Anti-sigma factor antagonist</fullName>
    </recommendedName>
</protein>
<gene>
    <name evidence="4" type="ORF">A2519_18230</name>
</gene>
<evidence type="ECO:0000313" key="4">
    <source>
        <dbReference type="EMBL" id="OGK04296.1"/>
    </source>
</evidence>
<dbReference type="Gene3D" id="3.30.750.24">
    <property type="entry name" value="STAS domain"/>
    <property type="match status" value="1"/>
</dbReference>
<proteinExistence type="inferred from homology"/>
<accession>A0A1F7FCW3</accession>
<feature type="domain" description="STAS" evidence="3">
    <location>
        <begin position="17"/>
        <end position="116"/>
    </location>
</feature>
<evidence type="ECO:0000313" key="5">
    <source>
        <dbReference type="Proteomes" id="UP000179243"/>
    </source>
</evidence>
<dbReference type="InterPro" id="IPR003658">
    <property type="entry name" value="Anti-sigma_ant"/>
</dbReference>
<comment type="caution">
    <text evidence="4">The sequence shown here is derived from an EMBL/GenBank/DDBJ whole genome shotgun (WGS) entry which is preliminary data.</text>
</comment>
<dbReference type="Pfam" id="PF01740">
    <property type="entry name" value="STAS"/>
    <property type="match status" value="1"/>
</dbReference>
<dbReference type="CDD" id="cd07043">
    <property type="entry name" value="STAS_anti-anti-sigma_factors"/>
    <property type="match status" value="1"/>
</dbReference>
<name>A0A1F7FCW3_UNCRA</name>
<evidence type="ECO:0000256" key="2">
    <source>
        <dbReference type="RuleBase" id="RU003749"/>
    </source>
</evidence>
<dbReference type="NCBIfam" id="TIGR00377">
    <property type="entry name" value="ant_ant_sig"/>
    <property type="match status" value="1"/>
</dbReference>